<organism evidence="7 8">
    <name type="scientific">Geodia barretti</name>
    <name type="common">Barrett's horny sponge</name>
    <dbReference type="NCBI Taxonomy" id="519541"/>
    <lineage>
        <taxon>Eukaryota</taxon>
        <taxon>Metazoa</taxon>
        <taxon>Porifera</taxon>
        <taxon>Demospongiae</taxon>
        <taxon>Heteroscleromorpha</taxon>
        <taxon>Tetractinellida</taxon>
        <taxon>Astrophorina</taxon>
        <taxon>Geodiidae</taxon>
        <taxon>Geodia</taxon>
    </lineage>
</organism>
<sequence length="903" mass="98185">MPEPAGLLLDRTEPIAFRFEGKQYQGYRGDTVASALAANDVSVLSRSFKYHRPRGIHSLSGLDANTLVQVGPAPNRFADREPLSPDLDVMGQNYWGTLRHDRLAVFGLLHRFFPVGFYYKAFYKPRWTWPLWAKMIRRIAGLGTVDTNTPHGYFDKQYLFCDVLVVGGGAAGLAAAAQAAAAGADVVLVDENAALGGGLLYGRPDAGGIRAEEERARLVGAVEGSDRISAMTETACLGWYADNWLPLVRGNRLYKLRAKTLVVATGSLEQPLVFRNNDLPGVMLSGAAQRLIKLYGVKPGRRAVVATVNDEGYGAALDLLDAGVEVAAVVDLRMDAQRSALGDTLAARRVPVHAGAAPWEAVPQRKGPRLARVRVARIEADGVCAPSVDSFTCDLLVVCGGHAPAAALLRQAGATFAHDSTSAVWPIFPHPDHKAFVDLDEDVQVHDLEDAIAEGYDHVELLKRFTTNGMGPSQGRHSSLNAARVLARATARSVDETGVTTMRQPIVPVTMGHLAGRSFEPVRYTAMHFRHLEAGATMMPAGLWLRPEFYGDKARRQALIREETKNVRDNVGIVDVSTLGGLDVRGPDAAEFMNRMYTFAYLKQPVGRSRYVLMTDLSGVVVDDGVACRLHEDHFYVTATTSGVDNVYREMLWYNAQWRLKVDVTNVTAAFAGVNIAGPNCRAVLETLCDDVDISPEGFPYMGVREGHVAGIPALFLRVGFVGELGYELHVPASQGEALWDALLDAGKEHGIRPFGVEAQRLLRLEKGHIIIGQDTDGLTTPHEADMAWALAKKKPFHVGIRSVRMQAAKGLTRKLVGFEMPGVGVEQPKECHLVIRGREITGRVTSVAYSPNLDKVIGLAYVAPDQSEPGQSIEIRVDGGRMVNATVAKLPFFDPDGARQEL</sequence>
<dbReference type="PANTHER" id="PTHR43757">
    <property type="entry name" value="AMINOMETHYLTRANSFERASE"/>
    <property type="match status" value="1"/>
</dbReference>
<dbReference type="InterPro" id="IPR042204">
    <property type="entry name" value="2Fe-2S-bd_N"/>
</dbReference>
<evidence type="ECO:0000259" key="4">
    <source>
        <dbReference type="Pfam" id="PF07992"/>
    </source>
</evidence>
<dbReference type="PRINTS" id="PR00411">
    <property type="entry name" value="PNDRDTASEI"/>
</dbReference>
<feature type="domain" description="FAD/NAD(P)-binding" evidence="4">
    <location>
        <begin position="162"/>
        <end position="417"/>
    </location>
</feature>
<dbReference type="Pfam" id="PF13510">
    <property type="entry name" value="Fer2_4"/>
    <property type="match status" value="1"/>
</dbReference>
<dbReference type="SUPFAM" id="SSF101790">
    <property type="entry name" value="Aminomethyltransferase beta-barrel domain"/>
    <property type="match status" value="1"/>
</dbReference>
<comment type="similarity">
    <text evidence="1">Belongs to the GcvT family.</text>
</comment>
<dbReference type="Proteomes" id="UP001174909">
    <property type="component" value="Unassembled WGS sequence"/>
</dbReference>
<evidence type="ECO:0000259" key="5">
    <source>
        <dbReference type="Pfam" id="PF08669"/>
    </source>
</evidence>
<dbReference type="InterPro" id="IPR041854">
    <property type="entry name" value="BFD-like_2Fe2S-bd_dom_sf"/>
</dbReference>
<dbReference type="Pfam" id="PF17806">
    <property type="entry name" value="SO_alpha_A3"/>
    <property type="match status" value="1"/>
</dbReference>
<dbReference type="Gene3D" id="3.10.20.440">
    <property type="entry name" value="2Fe-2S iron-sulphur cluster binding domain, sarcosine oxidase, alpha subunit, N-terminal domain"/>
    <property type="match status" value="1"/>
</dbReference>
<evidence type="ECO:0000256" key="2">
    <source>
        <dbReference type="ARBA" id="ARBA00023002"/>
    </source>
</evidence>
<dbReference type="PANTHER" id="PTHR43757:SF2">
    <property type="entry name" value="AMINOMETHYLTRANSFERASE, MITOCHONDRIAL"/>
    <property type="match status" value="1"/>
</dbReference>
<dbReference type="Pfam" id="PF08669">
    <property type="entry name" value="GCV_T_C"/>
    <property type="match status" value="1"/>
</dbReference>
<dbReference type="InterPro" id="IPR023753">
    <property type="entry name" value="FAD/NAD-binding_dom"/>
</dbReference>
<dbReference type="Pfam" id="PF07992">
    <property type="entry name" value="Pyr_redox_2"/>
    <property type="match status" value="1"/>
</dbReference>
<dbReference type="InterPro" id="IPR028896">
    <property type="entry name" value="GcvT/YgfZ/DmdA"/>
</dbReference>
<evidence type="ECO:0000313" key="8">
    <source>
        <dbReference type="Proteomes" id="UP001174909"/>
    </source>
</evidence>
<dbReference type="Pfam" id="PF01571">
    <property type="entry name" value="GCV_T"/>
    <property type="match status" value="1"/>
</dbReference>
<accession>A0AA35QV01</accession>
<dbReference type="InterPro" id="IPR041117">
    <property type="entry name" value="SoxA_A3"/>
</dbReference>
<proteinExistence type="inferred from homology"/>
<dbReference type="PRINTS" id="PR00368">
    <property type="entry name" value="FADPNR"/>
</dbReference>
<dbReference type="InterPro" id="IPR036188">
    <property type="entry name" value="FAD/NAD-bd_sf"/>
</dbReference>
<dbReference type="AlphaFoldDB" id="A0AA35QV01"/>
<evidence type="ECO:0000256" key="1">
    <source>
        <dbReference type="ARBA" id="ARBA00008609"/>
    </source>
</evidence>
<comment type="caution">
    <text evidence="7">The sequence shown here is derived from an EMBL/GenBank/DDBJ whole genome shotgun (WGS) entry which is preliminary data.</text>
</comment>
<feature type="domain" description="GCVT N-terminal" evidence="3">
    <location>
        <begin position="527"/>
        <end position="795"/>
    </location>
</feature>
<keyword evidence="8" id="KW-1185">Reference proteome</keyword>
<evidence type="ECO:0000259" key="6">
    <source>
        <dbReference type="Pfam" id="PF17806"/>
    </source>
</evidence>
<dbReference type="Gene3D" id="3.30.1360.120">
    <property type="entry name" value="Probable tRNA modification gtpase trme, domain 1"/>
    <property type="match status" value="1"/>
</dbReference>
<dbReference type="InterPro" id="IPR029043">
    <property type="entry name" value="GcvT/YgfZ_C"/>
</dbReference>
<dbReference type="SUPFAM" id="SSF51905">
    <property type="entry name" value="FAD/NAD(P)-binding domain"/>
    <property type="match status" value="1"/>
</dbReference>
<protein>
    <submittedName>
        <fullName evidence="7">Sarcosine oxidase subunit alpha</fullName>
    </submittedName>
</protein>
<reference evidence="7" key="1">
    <citation type="submission" date="2023-03" db="EMBL/GenBank/DDBJ databases">
        <authorList>
            <person name="Steffen K."/>
            <person name="Cardenas P."/>
        </authorList>
    </citation>
    <scope>NUCLEOTIDE SEQUENCE</scope>
</reference>
<name>A0AA35QV01_GEOBA</name>
<feature type="domain" description="SoxA A3" evidence="6">
    <location>
        <begin position="433"/>
        <end position="516"/>
    </location>
</feature>
<dbReference type="EMBL" id="CASHTH010000127">
    <property type="protein sequence ID" value="CAI7991760.1"/>
    <property type="molecule type" value="Genomic_DNA"/>
</dbReference>
<feature type="domain" description="Aminomethyltransferase C-terminal" evidence="5">
    <location>
        <begin position="814"/>
        <end position="895"/>
    </location>
</feature>
<evidence type="ECO:0000259" key="3">
    <source>
        <dbReference type="Pfam" id="PF01571"/>
    </source>
</evidence>
<dbReference type="InterPro" id="IPR013977">
    <property type="entry name" value="GcvT_C"/>
</dbReference>
<dbReference type="GO" id="GO:0016491">
    <property type="term" value="F:oxidoreductase activity"/>
    <property type="evidence" value="ECO:0007669"/>
    <property type="project" value="UniProtKB-KW"/>
</dbReference>
<evidence type="ECO:0000313" key="7">
    <source>
        <dbReference type="EMBL" id="CAI7991760.1"/>
    </source>
</evidence>
<dbReference type="InterPro" id="IPR027266">
    <property type="entry name" value="TrmE/GcvT-like"/>
</dbReference>
<dbReference type="SUPFAM" id="SSF103025">
    <property type="entry name" value="Folate-binding domain"/>
    <property type="match status" value="1"/>
</dbReference>
<gene>
    <name evidence="7" type="ORF">GBAR_LOCUS815</name>
</gene>
<dbReference type="InterPro" id="IPR006222">
    <property type="entry name" value="GCVT_N"/>
</dbReference>
<dbReference type="Gene3D" id="1.10.10.1100">
    <property type="entry name" value="BFD-like [2Fe-2S]-binding domain"/>
    <property type="match status" value="1"/>
</dbReference>
<dbReference type="Gene3D" id="3.50.50.60">
    <property type="entry name" value="FAD/NAD(P)-binding domain"/>
    <property type="match status" value="1"/>
</dbReference>
<keyword evidence="2" id="KW-0560">Oxidoreductase</keyword>